<protein>
    <submittedName>
        <fullName evidence="1">Uncharacterized protein</fullName>
    </submittedName>
</protein>
<sequence length="85" mass="9115">MQRSEDSELVKTGLTGQNAAPAAIDGMLLPRLRDSLELSSATMAVASVAEEVVLVLVVEMRYSDLGVTQVGGERWRSREAPNDGL</sequence>
<dbReference type="Proteomes" id="UP000233551">
    <property type="component" value="Unassembled WGS sequence"/>
</dbReference>
<dbReference type="AlphaFoldDB" id="A0A2I0INW0"/>
<evidence type="ECO:0000313" key="1">
    <source>
        <dbReference type="EMBL" id="PKI45681.1"/>
    </source>
</evidence>
<accession>A0A2I0INW0</accession>
<name>A0A2I0INW0_PUNGR</name>
<evidence type="ECO:0000313" key="2">
    <source>
        <dbReference type="Proteomes" id="UP000233551"/>
    </source>
</evidence>
<dbReference type="EMBL" id="PGOL01002702">
    <property type="protein sequence ID" value="PKI45681.1"/>
    <property type="molecule type" value="Genomic_DNA"/>
</dbReference>
<reference evidence="1 2" key="1">
    <citation type="submission" date="2017-11" db="EMBL/GenBank/DDBJ databases">
        <title>De-novo sequencing of pomegranate (Punica granatum L.) genome.</title>
        <authorList>
            <person name="Akparov Z."/>
            <person name="Amiraslanov A."/>
            <person name="Hajiyeva S."/>
            <person name="Abbasov M."/>
            <person name="Kaur K."/>
            <person name="Hamwieh A."/>
            <person name="Solovyev V."/>
            <person name="Salamov A."/>
            <person name="Braich B."/>
            <person name="Kosarev P."/>
            <person name="Mahmoud A."/>
            <person name="Hajiyev E."/>
            <person name="Babayeva S."/>
            <person name="Izzatullayeva V."/>
            <person name="Mammadov A."/>
            <person name="Mammadov A."/>
            <person name="Sharifova S."/>
            <person name="Ojaghi J."/>
            <person name="Eynullazada K."/>
            <person name="Bayramov B."/>
            <person name="Abdulazimova A."/>
            <person name="Shahmuradov I."/>
        </authorList>
    </citation>
    <scope>NUCLEOTIDE SEQUENCE [LARGE SCALE GENOMIC DNA]</scope>
    <source>
        <strain evidence="2">cv. AG2017</strain>
        <tissue evidence="1">Leaf</tissue>
    </source>
</reference>
<keyword evidence="2" id="KW-1185">Reference proteome</keyword>
<gene>
    <name evidence="1" type="ORF">CRG98_033997</name>
</gene>
<organism evidence="1 2">
    <name type="scientific">Punica granatum</name>
    <name type="common">Pomegranate</name>
    <dbReference type="NCBI Taxonomy" id="22663"/>
    <lineage>
        <taxon>Eukaryota</taxon>
        <taxon>Viridiplantae</taxon>
        <taxon>Streptophyta</taxon>
        <taxon>Embryophyta</taxon>
        <taxon>Tracheophyta</taxon>
        <taxon>Spermatophyta</taxon>
        <taxon>Magnoliopsida</taxon>
        <taxon>eudicotyledons</taxon>
        <taxon>Gunneridae</taxon>
        <taxon>Pentapetalae</taxon>
        <taxon>rosids</taxon>
        <taxon>malvids</taxon>
        <taxon>Myrtales</taxon>
        <taxon>Lythraceae</taxon>
        <taxon>Punica</taxon>
    </lineage>
</organism>
<comment type="caution">
    <text evidence="1">The sequence shown here is derived from an EMBL/GenBank/DDBJ whole genome shotgun (WGS) entry which is preliminary data.</text>
</comment>
<proteinExistence type="predicted"/>